<keyword evidence="3" id="KW-1185">Reference proteome</keyword>
<evidence type="ECO:0000313" key="3">
    <source>
        <dbReference type="Proteomes" id="UP000310108"/>
    </source>
</evidence>
<proteinExistence type="predicted"/>
<sequence>MALLASLLDDLTIIEGNIAGQQDMAVAMGSRLSANPSPSLLRRPPVHDHWVMAKEYCPHPHDGPAEEDPRVDMNPEILFEIESPWSPSAVAHPDYTPAPGGEGRHFRAMKEPDWLVENDE</sequence>
<name>A0A4U6X0P1_9PEZI</name>
<reference evidence="2 3" key="1">
    <citation type="journal article" date="2019" name="PLoS ONE">
        <title>Comparative genome analysis indicates high evolutionary potential of pathogenicity genes in Colletotrichum tanaceti.</title>
        <authorList>
            <person name="Lelwala R.V."/>
            <person name="Korhonen P.K."/>
            <person name="Young N.D."/>
            <person name="Scott J.B."/>
            <person name="Ades P.A."/>
            <person name="Gasser R.B."/>
            <person name="Taylor P.W.J."/>
        </authorList>
    </citation>
    <scope>NUCLEOTIDE SEQUENCE [LARGE SCALE GENOMIC DNA]</scope>
    <source>
        <strain evidence="2">BRIP57314</strain>
    </source>
</reference>
<organism evidence="2 3">
    <name type="scientific">Colletotrichum tanaceti</name>
    <dbReference type="NCBI Taxonomy" id="1306861"/>
    <lineage>
        <taxon>Eukaryota</taxon>
        <taxon>Fungi</taxon>
        <taxon>Dikarya</taxon>
        <taxon>Ascomycota</taxon>
        <taxon>Pezizomycotina</taxon>
        <taxon>Sordariomycetes</taxon>
        <taxon>Hypocreomycetidae</taxon>
        <taxon>Glomerellales</taxon>
        <taxon>Glomerellaceae</taxon>
        <taxon>Colletotrichum</taxon>
        <taxon>Colletotrichum destructivum species complex</taxon>
    </lineage>
</organism>
<feature type="compositionally biased region" description="Basic and acidic residues" evidence="1">
    <location>
        <begin position="102"/>
        <end position="113"/>
    </location>
</feature>
<dbReference type="STRING" id="1306861.A0A4U6X0P1"/>
<dbReference type="Proteomes" id="UP000310108">
    <property type="component" value="Unassembled WGS sequence"/>
</dbReference>
<accession>A0A4U6X0P1</accession>
<feature type="region of interest" description="Disordered" evidence="1">
    <location>
        <begin position="88"/>
        <end position="120"/>
    </location>
</feature>
<gene>
    <name evidence="2" type="ORF">CTA1_10818</name>
</gene>
<dbReference type="EMBL" id="PJEX01000666">
    <property type="protein sequence ID" value="TKW48931.1"/>
    <property type="molecule type" value="Genomic_DNA"/>
</dbReference>
<dbReference type="AlphaFoldDB" id="A0A4U6X0P1"/>
<evidence type="ECO:0000313" key="2">
    <source>
        <dbReference type="EMBL" id="TKW48931.1"/>
    </source>
</evidence>
<comment type="caution">
    <text evidence="2">The sequence shown here is derived from an EMBL/GenBank/DDBJ whole genome shotgun (WGS) entry which is preliminary data.</text>
</comment>
<protein>
    <submittedName>
        <fullName evidence="2">Uncharacterized protein</fullName>
    </submittedName>
</protein>
<evidence type="ECO:0000256" key="1">
    <source>
        <dbReference type="SAM" id="MobiDB-lite"/>
    </source>
</evidence>